<evidence type="ECO:0000313" key="2">
    <source>
        <dbReference type="Proteomes" id="UP000616499"/>
    </source>
</evidence>
<evidence type="ECO:0000313" key="1">
    <source>
        <dbReference type="EMBL" id="GGM14811.1"/>
    </source>
</evidence>
<organism evidence="1 2">
    <name type="scientific">Pseudomonas asuensis</name>
    <dbReference type="NCBI Taxonomy" id="1825787"/>
    <lineage>
        <taxon>Bacteria</taxon>
        <taxon>Pseudomonadati</taxon>
        <taxon>Pseudomonadota</taxon>
        <taxon>Gammaproteobacteria</taxon>
        <taxon>Pseudomonadales</taxon>
        <taxon>Pseudomonadaceae</taxon>
        <taxon>Pseudomonas</taxon>
    </lineage>
</organism>
<gene>
    <name evidence="1" type="ORF">GCM10009425_27320</name>
</gene>
<accession>A0ABQ2GW55</accession>
<sequence length="59" mass="6250">MERAVSGAVPVNARRSEEVIAQADACNGSNVSLLGLASDFILASIYLNKLTKHLHVGEL</sequence>
<name>A0ABQ2GW55_9PSED</name>
<protein>
    <recommendedName>
        <fullName evidence="3">DUF3077 domain-containing protein</fullName>
    </recommendedName>
</protein>
<evidence type="ECO:0008006" key="3">
    <source>
        <dbReference type="Google" id="ProtNLM"/>
    </source>
</evidence>
<proteinExistence type="predicted"/>
<dbReference type="Proteomes" id="UP000616499">
    <property type="component" value="Unassembled WGS sequence"/>
</dbReference>
<keyword evidence="2" id="KW-1185">Reference proteome</keyword>
<comment type="caution">
    <text evidence="1">The sequence shown here is derived from an EMBL/GenBank/DDBJ whole genome shotgun (WGS) entry which is preliminary data.</text>
</comment>
<dbReference type="EMBL" id="BMNW01000005">
    <property type="protein sequence ID" value="GGM14811.1"/>
    <property type="molecule type" value="Genomic_DNA"/>
</dbReference>
<reference evidence="2" key="1">
    <citation type="journal article" date="2019" name="Int. J. Syst. Evol. Microbiol.">
        <title>The Global Catalogue of Microorganisms (GCM) 10K type strain sequencing project: providing services to taxonomists for standard genome sequencing and annotation.</title>
        <authorList>
            <consortium name="The Broad Institute Genomics Platform"/>
            <consortium name="The Broad Institute Genome Sequencing Center for Infectious Disease"/>
            <person name="Wu L."/>
            <person name="Ma J."/>
        </authorList>
    </citation>
    <scope>NUCLEOTIDE SEQUENCE [LARGE SCALE GENOMIC DNA]</scope>
    <source>
        <strain evidence="2">JCM 13501</strain>
    </source>
</reference>